<evidence type="ECO:0000256" key="7">
    <source>
        <dbReference type="SAM" id="SignalP"/>
    </source>
</evidence>
<evidence type="ECO:0000313" key="8">
    <source>
        <dbReference type="EMBL" id="MBO7743224.1"/>
    </source>
</evidence>
<evidence type="ECO:0000256" key="3">
    <source>
        <dbReference type="ARBA" id="ARBA00023136"/>
    </source>
</evidence>
<dbReference type="Gene3D" id="3.40.190.10">
    <property type="entry name" value="Periplasmic binding protein-like II"/>
    <property type="match status" value="2"/>
</dbReference>
<sequence>MKKKQVLPVVLAAALMPALLAGCGDGGSDNAANTNSNANGGSNAGTNAQPANDGGDQTDANKPSEPITLTFFDKNTGAAFDNPVAQEIMKRTGVKVEIQQPTGNPSEKLNLMLASNDLPDIILMDRGGDIVNKYIAAGAIIPLNDLIDKYGPDVQSQYGDILSKTRFKDGKNYYLSNWYGMDNDPVFGVQMRKDMLKELAPDKAEGGQPFTTGEFEQLLKDFKAKYPTIDGKPSIPLTLNAENMGAVLGTFKGMWGMKPYYEDGDSLKFDVKDPKYRDMILYMNKLYREGLIEQDWAVNKSQTWEQKISNGIVFSTVSAYWDLGNANGALKKDGGADKQLFAYKVVAPGTDPSQTTFGPRSPLGWDAIAITKKNKHPEETMKFINYLASEEGQYLLMWGVEGQTWDLKDGKHTPKPDVLQALKDDWAGETKKTGIRTWTWFIKNGLGSDGTPYDVSRLNRGEIEQMATKNLLDSVYDTSPYDNLNPEGGTPVSLSYQKVQDIMKQSLTKIIISKSEQEANAGFDAMLAEMKAAGDESVEKAITDNYKTRMELWK</sequence>
<dbReference type="SUPFAM" id="SSF53850">
    <property type="entry name" value="Periplasmic binding protein-like II"/>
    <property type="match status" value="1"/>
</dbReference>
<evidence type="ECO:0000256" key="2">
    <source>
        <dbReference type="ARBA" id="ARBA00022729"/>
    </source>
</evidence>
<gene>
    <name evidence="8" type="ORF">I8J29_03390</name>
</gene>
<keyword evidence="2 7" id="KW-0732">Signal</keyword>
<evidence type="ECO:0000256" key="4">
    <source>
        <dbReference type="ARBA" id="ARBA00023139"/>
    </source>
</evidence>
<feature type="region of interest" description="Disordered" evidence="6">
    <location>
        <begin position="32"/>
        <end position="65"/>
    </location>
</feature>
<evidence type="ECO:0000256" key="6">
    <source>
        <dbReference type="SAM" id="MobiDB-lite"/>
    </source>
</evidence>
<feature type="chain" id="PRO_5045953176" evidence="7">
    <location>
        <begin position="22"/>
        <end position="554"/>
    </location>
</feature>
<feature type="compositionally biased region" description="Low complexity" evidence="6">
    <location>
        <begin position="32"/>
        <end position="48"/>
    </location>
</feature>
<evidence type="ECO:0000256" key="1">
    <source>
        <dbReference type="ARBA" id="ARBA00022475"/>
    </source>
</evidence>
<dbReference type="PROSITE" id="PS51257">
    <property type="entry name" value="PROKAR_LIPOPROTEIN"/>
    <property type="match status" value="1"/>
</dbReference>
<dbReference type="Pfam" id="PF01547">
    <property type="entry name" value="SBP_bac_1"/>
    <property type="match status" value="1"/>
</dbReference>
<keyword evidence="1" id="KW-1003">Cell membrane</keyword>
<dbReference type="InterPro" id="IPR006059">
    <property type="entry name" value="SBP"/>
</dbReference>
<keyword evidence="9" id="KW-1185">Reference proteome</keyword>
<protein>
    <submittedName>
        <fullName evidence="8">Extracellular solute-binding protein</fullName>
    </submittedName>
</protein>
<comment type="caution">
    <text evidence="8">The sequence shown here is derived from an EMBL/GenBank/DDBJ whole genome shotgun (WGS) entry which is preliminary data.</text>
</comment>
<dbReference type="InterPro" id="IPR050490">
    <property type="entry name" value="Bact_solute-bd_prot1"/>
</dbReference>
<evidence type="ECO:0000313" key="9">
    <source>
        <dbReference type="Proteomes" id="UP000670947"/>
    </source>
</evidence>
<organism evidence="8 9">
    <name type="scientific">Paenibacillus artemisiicola</name>
    <dbReference type="NCBI Taxonomy" id="1172618"/>
    <lineage>
        <taxon>Bacteria</taxon>
        <taxon>Bacillati</taxon>
        <taxon>Bacillota</taxon>
        <taxon>Bacilli</taxon>
        <taxon>Bacillales</taxon>
        <taxon>Paenibacillaceae</taxon>
        <taxon>Paenibacillus</taxon>
    </lineage>
</organism>
<feature type="signal peptide" evidence="7">
    <location>
        <begin position="1"/>
        <end position="21"/>
    </location>
</feature>
<reference evidence="8 9" key="1">
    <citation type="submission" date="2021-03" db="EMBL/GenBank/DDBJ databases">
        <title>Paenibacillus artemisicola MWE-103 whole genome sequence.</title>
        <authorList>
            <person name="Ham Y.J."/>
        </authorList>
    </citation>
    <scope>NUCLEOTIDE SEQUENCE [LARGE SCALE GENOMIC DNA]</scope>
    <source>
        <strain evidence="8 9">MWE-103</strain>
    </source>
</reference>
<evidence type="ECO:0000256" key="5">
    <source>
        <dbReference type="ARBA" id="ARBA00023288"/>
    </source>
</evidence>
<keyword evidence="3" id="KW-0472">Membrane</keyword>
<dbReference type="PANTHER" id="PTHR43649:SF33">
    <property type="entry name" value="POLYGALACTURONAN_RHAMNOGALACTURONAN-BINDING PROTEIN YTCQ"/>
    <property type="match status" value="1"/>
</dbReference>
<dbReference type="Proteomes" id="UP000670947">
    <property type="component" value="Unassembled WGS sequence"/>
</dbReference>
<dbReference type="RefSeq" id="WP_208846275.1">
    <property type="nucleotide sequence ID" value="NZ_JAGGDJ010000002.1"/>
</dbReference>
<accession>A0ABS3W4I5</accession>
<proteinExistence type="predicted"/>
<name>A0ABS3W4I5_9BACL</name>
<keyword evidence="4" id="KW-0564">Palmitate</keyword>
<keyword evidence="5" id="KW-0449">Lipoprotein</keyword>
<dbReference type="PANTHER" id="PTHR43649">
    <property type="entry name" value="ARABINOSE-BINDING PROTEIN-RELATED"/>
    <property type="match status" value="1"/>
</dbReference>
<dbReference type="EMBL" id="JAGGDJ010000002">
    <property type="protein sequence ID" value="MBO7743224.1"/>
    <property type="molecule type" value="Genomic_DNA"/>
</dbReference>